<dbReference type="EMBL" id="LT160026">
    <property type="protein sequence ID" value="CXI21196.1"/>
    <property type="molecule type" value="Genomic_DNA"/>
</dbReference>
<evidence type="ECO:0008006" key="12">
    <source>
        <dbReference type="Google" id="ProtNLM"/>
    </source>
</evidence>
<dbReference type="EMBL" id="FMII01000080">
    <property type="protein sequence ID" value="SCL82436.1"/>
    <property type="molecule type" value="Genomic_DNA"/>
</dbReference>
<organism evidence="3 8">
    <name type="scientific">Plasmodium berghei</name>
    <dbReference type="NCBI Taxonomy" id="5821"/>
    <lineage>
        <taxon>Eukaryota</taxon>
        <taxon>Sar</taxon>
        <taxon>Alveolata</taxon>
        <taxon>Apicomplexa</taxon>
        <taxon>Aconoidasida</taxon>
        <taxon>Haemosporida</taxon>
        <taxon>Plasmodiidae</taxon>
        <taxon>Plasmodium</taxon>
        <taxon>Plasmodium (Vinckeia)</taxon>
    </lineage>
</organism>
<protein>
    <recommendedName>
        <fullName evidence="12">Fam-a protein</fullName>
    </recommendedName>
</protein>
<dbReference type="VEuPathDB" id="PlasmoDB:PBANKA_0200600"/>
<dbReference type="EMBL" id="FLVA01000086">
    <property type="protein sequence ID" value="SBW38151.1"/>
    <property type="molecule type" value="Genomic_DNA"/>
</dbReference>
<dbReference type="Proteomes" id="UP000219974">
    <property type="component" value="Unassembled WGS sequence"/>
</dbReference>
<keyword evidence="2" id="KW-0732">Signal</keyword>
<evidence type="ECO:0000313" key="7">
    <source>
        <dbReference type="EMBL" id="SCL82436.1"/>
    </source>
</evidence>
<evidence type="ECO:0000256" key="1">
    <source>
        <dbReference type="SAM" id="MobiDB-lite"/>
    </source>
</evidence>
<dbReference type="Proteomes" id="UP000220214">
    <property type="component" value="Unassembled WGS sequence"/>
</dbReference>
<dbReference type="EMBL" id="FMIE01000055">
    <property type="protein sequence ID" value="SCL82185.1"/>
    <property type="molecule type" value="Genomic_DNA"/>
</dbReference>
<dbReference type="AlphaFoldDB" id="A0A0Y9VGH6"/>
<feature type="region of interest" description="Disordered" evidence="1">
    <location>
        <begin position="41"/>
        <end position="79"/>
    </location>
</feature>
<evidence type="ECO:0000313" key="5">
    <source>
        <dbReference type="EMBL" id="SCL81894.1"/>
    </source>
</evidence>
<proteinExistence type="predicted"/>
<feature type="signal peptide" evidence="2">
    <location>
        <begin position="1"/>
        <end position="25"/>
    </location>
</feature>
<dbReference type="Proteomes" id="UP000219860">
    <property type="component" value="Unassembled WGS sequence"/>
</dbReference>
<name>A0A0Y9VGH6_PLABE</name>
<feature type="compositionally biased region" description="Low complexity" evidence="1">
    <location>
        <begin position="41"/>
        <end position="56"/>
    </location>
</feature>
<gene>
    <name evidence="3" type="ORF">PBK173_000118800</name>
    <name evidence="4" type="ORF">PBNK65E_000497800</name>
    <name evidence="6" type="ORF">PBNK65NY_000492900</name>
    <name evidence="7" type="ORF">PBSP11A_000495100</name>
    <name evidence="5" type="ORF">PBSP11RLL_000495000</name>
</gene>
<accession>A0A0Y9VGH6</accession>
<evidence type="ECO:0000313" key="8">
    <source>
        <dbReference type="Proteomes" id="UP000069549"/>
    </source>
</evidence>
<evidence type="ECO:0000313" key="4">
    <source>
        <dbReference type="EMBL" id="SBW38151.1"/>
    </source>
</evidence>
<evidence type="ECO:0000313" key="6">
    <source>
        <dbReference type="EMBL" id="SCL82185.1"/>
    </source>
</evidence>
<feature type="compositionally biased region" description="Basic residues" evidence="1">
    <location>
        <begin position="61"/>
        <end position="78"/>
    </location>
</feature>
<evidence type="ECO:0000256" key="2">
    <source>
        <dbReference type="SAM" id="SignalP"/>
    </source>
</evidence>
<evidence type="ECO:0000313" key="11">
    <source>
        <dbReference type="Proteomes" id="UP000220214"/>
    </source>
</evidence>
<dbReference type="Proteomes" id="UP000069549">
    <property type="component" value="Chromosome 6"/>
</dbReference>
<dbReference type="Proteomes" id="UP000516480">
    <property type="component" value="Unassembled WGS sequence"/>
</dbReference>
<evidence type="ECO:0000313" key="3">
    <source>
        <dbReference type="EMBL" id="CXI21196.1"/>
    </source>
</evidence>
<sequence>MSKGYIKILLFVLSLIVYVNNTVFADNNTLGTINSNYAYPNNTTPNDAPPNNTTPNDTPPKKKVPPKKSSKKVPPKKLKPSDIDLGEIFRNIETSKFKHLILKSTSPISFLENDVRSCIKNLLMILKLYKNMILSYSRYFYALVKKAQTAIIAYAQADINDHNSSNKKYKNTIIKNTNLLKTDIDSEEVIRKGKLKKTFVNIIGYFIEKKDKHVDITYVDSIDGHASIYQKSIIRKIGDYLLPHK</sequence>
<evidence type="ECO:0000313" key="10">
    <source>
        <dbReference type="Proteomes" id="UP000219974"/>
    </source>
</evidence>
<dbReference type="EMBL" id="FMIH01000065">
    <property type="protein sequence ID" value="SCL81894.1"/>
    <property type="molecule type" value="Genomic_DNA"/>
</dbReference>
<feature type="chain" id="PRO_5014242877" description="Fam-a protein" evidence="2">
    <location>
        <begin position="26"/>
        <end position="245"/>
    </location>
</feature>
<evidence type="ECO:0000313" key="9">
    <source>
        <dbReference type="Proteomes" id="UP000219860"/>
    </source>
</evidence>
<reference evidence="3 8" key="1">
    <citation type="submission" date="2016-02" db="EMBL/GenBank/DDBJ databases">
        <authorList>
            <consortium name="Pathogen Informatics"/>
        </authorList>
    </citation>
    <scope>NUCLEOTIDE SEQUENCE [LARGE SCALE GENOMIC DNA]</scope>
    <source>
        <strain evidence="3 8">K173</strain>
        <strain evidence="6">NK65 ny</strain>
        <strain evidence="4 11">NK65e</strain>
        <strain evidence="7 9">SP11 Antwerpcl1</strain>
        <strain evidence="5 10">SP11 RLL</strain>
    </source>
</reference>